<dbReference type="EMBL" id="SUMB01000022">
    <property type="protein sequence ID" value="TJZ41224.1"/>
    <property type="molecule type" value="Genomic_DNA"/>
</dbReference>
<gene>
    <name evidence="1" type="ORF">FCH28_37620</name>
</gene>
<reference evidence="1 2" key="1">
    <citation type="submission" date="2019-04" db="EMBL/GenBank/DDBJ databases">
        <title>Streptomyces piniterrae sp. nov., a heliquinomycin-producing actinomycete isolated from rhizosphere soil of Pinus yunnanensis.</title>
        <authorList>
            <person name="Zhuang X."/>
            <person name="Zhao J."/>
        </authorList>
    </citation>
    <scope>NUCLEOTIDE SEQUENCE [LARGE SCALE GENOMIC DNA]</scope>
    <source>
        <strain evidence="2">jys28</strain>
    </source>
</reference>
<dbReference type="OrthoDB" id="4203947at2"/>
<accession>A0A4U0MVQ2</accession>
<evidence type="ECO:0000313" key="2">
    <source>
        <dbReference type="Proteomes" id="UP000308697"/>
    </source>
</evidence>
<protein>
    <submittedName>
        <fullName evidence="1">Uncharacterized protein</fullName>
    </submittedName>
</protein>
<comment type="caution">
    <text evidence="1">The sequence shown here is derived from an EMBL/GenBank/DDBJ whole genome shotgun (WGS) entry which is preliminary data.</text>
</comment>
<dbReference type="AlphaFoldDB" id="A0A4U0MVQ2"/>
<organism evidence="1 2">
    <name type="scientific">Streptomyces piniterrae</name>
    <dbReference type="NCBI Taxonomy" id="2571125"/>
    <lineage>
        <taxon>Bacteria</taxon>
        <taxon>Bacillati</taxon>
        <taxon>Actinomycetota</taxon>
        <taxon>Actinomycetes</taxon>
        <taxon>Kitasatosporales</taxon>
        <taxon>Streptomycetaceae</taxon>
        <taxon>Streptomyces</taxon>
    </lineage>
</organism>
<sequence length="151" mass="16437">MTLDQELAAAVAIARIGLERLRDVATRTADVAPHAAALQALRKGVLEAVGETIGTIAVSVTEVDGDDEQIERVTELLDEAQAYVEDSTGDRLDRVLEILTPMLLACEDCGQKKPEVRVMPDPFSTAVYPEEPDHYQMPLCPPCATARFEES</sequence>
<name>A0A4U0MVQ2_9ACTN</name>
<evidence type="ECO:0000313" key="1">
    <source>
        <dbReference type="EMBL" id="TJZ41224.1"/>
    </source>
</evidence>
<keyword evidence="2" id="KW-1185">Reference proteome</keyword>
<proteinExistence type="predicted"/>
<dbReference type="Proteomes" id="UP000308697">
    <property type="component" value="Unassembled WGS sequence"/>
</dbReference>